<protein>
    <submittedName>
        <fullName evidence="7">Lysine transporter LysE</fullName>
    </submittedName>
    <submittedName>
        <fullName evidence="8">Threonine/homoserine/homoserine lactone efflux protein</fullName>
    </submittedName>
</protein>
<evidence type="ECO:0000313" key="10">
    <source>
        <dbReference type="Proteomes" id="UP000648663"/>
    </source>
</evidence>
<dbReference type="AlphaFoldDB" id="A0A846LSK8"/>
<feature type="transmembrane region" description="Helical" evidence="6">
    <location>
        <begin position="71"/>
        <end position="91"/>
    </location>
</feature>
<feature type="transmembrane region" description="Helical" evidence="6">
    <location>
        <begin position="148"/>
        <end position="173"/>
    </location>
</feature>
<dbReference type="Pfam" id="PF01810">
    <property type="entry name" value="LysE"/>
    <property type="match status" value="1"/>
</dbReference>
<organism evidence="8 9">
    <name type="scientific">Modestobacter marinus</name>
    <dbReference type="NCBI Taxonomy" id="477641"/>
    <lineage>
        <taxon>Bacteria</taxon>
        <taxon>Bacillati</taxon>
        <taxon>Actinomycetota</taxon>
        <taxon>Actinomycetes</taxon>
        <taxon>Geodermatophilales</taxon>
        <taxon>Geodermatophilaceae</taxon>
        <taxon>Modestobacter</taxon>
    </lineage>
</organism>
<dbReference type="Proteomes" id="UP000648663">
    <property type="component" value="Unassembled WGS sequence"/>
</dbReference>
<gene>
    <name evidence="8" type="ORF">FB380_003902</name>
    <name evidence="7" type="ORF">GCM10011589_32140</name>
</gene>
<sequence>MSWSTYGSFVVVAVVLIVIPGPDFAVVTKNALAGGRRRGAWSSLGVASAAAVQGIAAAAGLGAAIAHAQPVFRVITWVGAGYLVLLAAQALRSAVAGRYAPLGPGGAPSARGALTGWRQGFLANITNPKVLVFYLALLPQFLGPDPSLVAMSALALTHAALTLLSLLLVVAGLHRARHVLMRRRVRRSLDAVTGVALLGFGARLITE</sequence>
<feature type="transmembrane region" description="Helical" evidence="6">
    <location>
        <begin position="6"/>
        <end position="27"/>
    </location>
</feature>
<keyword evidence="3 6" id="KW-0812">Transmembrane</keyword>
<dbReference type="PIRSF" id="PIRSF006324">
    <property type="entry name" value="LeuE"/>
    <property type="match status" value="1"/>
</dbReference>
<dbReference type="PANTHER" id="PTHR30086">
    <property type="entry name" value="ARGININE EXPORTER PROTEIN ARGO"/>
    <property type="match status" value="1"/>
</dbReference>
<dbReference type="PANTHER" id="PTHR30086:SF20">
    <property type="entry name" value="ARGININE EXPORTER PROTEIN ARGO-RELATED"/>
    <property type="match status" value="1"/>
</dbReference>
<dbReference type="InterPro" id="IPR001123">
    <property type="entry name" value="LeuE-type"/>
</dbReference>
<evidence type="ECO:0000256" key="4">
    <source>
        <dbReference type="ARBA" id="ARBA00022989"/>
    </source>
</evidence>
<evidence type="ECO:0000256" key="6">
    <source>
        <dbReference type="SAM" id="Phobius"/>
    </source>
</evidence>
<keyword evidence="5 6" id="KW-0472">Membrane</keyword>
<name>A0A846LSK8_9ACTN</name>
<reference evidence="7" key="1">
    <citation type="journal article" date="2014" name="Int. J. Syst. Evol. Microbiol.">
        <title>Complete genome of a new Firmicutes species belonging to the dominant human colonic microbiota ('Ruminococcus bicirculans') reveals two chromosomes and a selective capacity to utilize plant glucans.</title>
        <authorList>
            <consortium name="NISC Comparative Sequencing Program"/>
            <person name="Wegmann U."/>
            <person name="Louis P."/>
            <person name="Goesmann A."/>
            <person name="Henrissat B."/>
            <person name="Duncan S.H."/>
            <person name="Flint H.J."/>
        </authorList>
    </citation>
    <scope>NUCLEOTIDE SEQUENCE</scope>
    <source>
        <strain evidence="7">CGMCC 4.5581</strain>
    </source>
</reference>
<evidence type="ECO:0000313" key="8">
    <source>
        <dbReference type="EMBL" id="NIH69414.1"/>
    </source>
</evidence>
<comment type="caution">
    <text evidence="8">The sequence shown here is derived from an EMBL/GenBank/DDBJ whole genome shotgun (WGS) entry which is preliminary data.</text>
</comment>
<dbReference type="GO" id="GO:0015171">
    <property type="term" value="F:amino acid transmembrane transporter activity"/>
    <property type="evidence" value="ECO:0007669"/>
    <property type="project" value="TreeGrafter"/>
</dbReference>
<keyword evidence="2" id="KW-1003">Cell membrane</keyword>
<comment type="subcellular location">
    <subcellularLocation>
        <location evidence="1">Cell membrane</location>
        <topology evidence="1">Multi-pass membrane protein</topology>
    </subcellularLocation>
</comment>
<evidence type="ECO:0000256" key="3">
    <source>
        <dbReference type="ARBA" id="ARBA00022692"/>
    </source>
</evidence>
<dbReference type="Proteomes" id="UP000552836">
    <property type="component" value="Unassembled WGS sequence"/>
</dbReference>
<dbReference type="EMBL" id="BMMI01000006">
    <property type="protein sequence ID" value="GGL73559.1"/>
    <property type="molecule type" value="Genomic_DNA"/>
</dbReference>
<evidence type="ECO:0000256" key="1">
    <source>
        <dbReference type="ARBA" id="ARBA00004651"/>
    </source>
</evidence>
<proteinExistence type="predicted"/>
<evidence type="ECO:0000313" key="9">
    <source>
        <dbReference type="Proteomes" id="UP000552836"/>
    </source>
</evidence>
<feature type="transmembrane region" description="Helical" evidence="6">
    <location>
        <begin position="121"/>
        <end position="142"/>
    </location>
</feature>
<reference evidence="7" key="4">
    <citation type="submission" date="2024-05" db="EMBL/GenBank/DDBJ databases">
        <authorList>
            <person name="Sun Q."/>
            <person name="Zhou Y."/>
        </authorList>
    </citation>
    <scope>NUCLEOTIDE SEQUENCE</scope>
    <source>
        <strain evidence="7">CGMCC 4.5581</strain>
    </source>
</reference>
<keyword evidence="4 6" id="KW-1133">Transmembrane helix</keyword>
<evidence type="ECO:0000256" key="2">
    <source>
        <dbReference type="ARBA" id="ARBA00022475"/>
    </source>
</evidence>
<dbReference type="EMBL" id="JAAMPA010000002">
    <property type="protein sequence ID" value="NIH69414.1"/>
    <property type="molecule type" value="Genomic_DNA"/>
</dbReference>
<keyword evidence="10" id="KW-1185">Reference proteome</keyword>
<reference evidence="8 9" key="3">
    <citation type="submission" date="2020-02" db="EMBL/GenBank/DDBJ databases">
        <title>Sequencing the genomes of 1000 actinobacteria strains.</title>
        <authorList>
            <person name="Klenk H.-P."/>
        </authorList>
    </citation>
    <scope>NUCLEOTIDE SEQUENCE [LARGE SCALE GENOMIC DNA]</scope>
    <source>
        <strain evidence="8 9">DSM 45201</strain>
    </source>
</reference>
<evidence type="ECO:0000256" key="5">
    <source>
        <dbReference type="ARBA" id="ARBA00023136"/>
    </source>
</evidence>
<feature type="transmembrane region" description="Helical" evidence="6">
    <location>
        <begin position="39"/>
        <end position="65"/>
    </location>
</feature>
<dbReference type="RefSeq" id="WP_166756922.1">
    <property type="nucleotide sequence ID" value="NZ_BAABJU010000020.1"/>
</dbReference>
<reference evidence="10" key="2">
    <citation type="journal article" date="2019" name="Int. J. Syst. Evol. Microbiol.">
        <title>The Global Catalogue of Microorganisms (GCM) 10K type strain sequencing project: providing services to taxonomists for standard genome sequencing and annotation.</title>
        <authorList>
            <consortium name="The Broad Institute Genomics Platform"/>
            <consortium name="The Broad Institute Genome Sequencing Center for Infectious Disease"/>
            <person name="Wu L."/>
            <person name="Ma J."/>
        </authorList>
    </citation>
    <scope>NUCLEOTIDE SEQUENCE [LARGE SCALE GENOMIC DNA]</scope>
    <source>
        <strain evidence="10">CGMCC 4.5581</strain>
    </source>
</reference>
<dbReference type="GO" id="GO:0005886">
    <property type="term" value="C:plasma membrane"/>
    <property type="evidence" value="ECO:0007669"/>
    <property type="project" value="UniProtKB-SubCell"/>
</dbReference>
<accession>A0A846LSK8</accession>
<evidence type="ECO:0000313" key="7">
    <source>
        <dbReference type="EMBL" id="GGL73559.1"/>
    </source>
</evidence>